<evidence type="ECO:0000256" key="1">
    <source>
        <dbReference type="SAM" id="SignalP"/>
    </source>
</evidence>
<sequence length="171" mass="18187">MKKLVTATIGLIMLAVSGASFASSYYKCLKTKPVKFDGTIAEAAIATDSLSTLVFALQEAGLVDALNGGGNFTVYAPVNEAFGALPPEILNAVLADKDLLTAVLLYHVAEGKKDPRRAFIPKKVSTLFGQTVFLNRSGSTPRVNNSNVECQPVKTSNGTVYLIDSVLMPQF</sequence>
<keyword evidence="4" id="KW-1185">Reference proteome</keyword>
<reference evidence="4" key="1">
    <citation type="journal article" date="2019" name="Int. J. Syst. Evol. Microbiol.">
        <title>The Global Catalogue of Microorganisms (GCM) 10K type strain sequencing project: providing services to taxonomists for standard genome sequencing and annotation.</title>
        <authorList>
            <consortium name="The Broad Institute Genomics Platform"/>
            <consortium name="The Broad Institute Genome Sequencing Center for Infectious Disease"/>
            <person name="Wu L."/>
            <person name="Ma J."/>
        </authorList>
    </citation>
    <scope>NUCLEOTIDE SEQUENCE [LARGE SCALE GENOMIC DNA]</scope>
    <source>
        <strain evidence="4">CGMCC 1.10992</strain>
    </source>
</reference>
<dbReference type="PANTHER" id="PTHR10900">
    <property type="entry name" value="PERIOSTIN-RELATED"/>
    <property type="match status" value="1"/>
</dbReference>
<accession>A0ABW4XKM6</accession>
<dbReference type="InterPro" id="IPR050904">
    <property type="entry name" value="Adhesion/Biosynth-related"/>
</dbReference>
<protein>
    <submittedName>
        <fullName evidence="3">Fasciclin domain-containing protein</fullName>
    </submittedName>
</protein>
<gene>
    <name evidence="3" type="ORF">ACFSJ3_04850</name>
</gene>
<feature type="signal peptide" evidence="1">
    <location>
        <begin position="1"/>
        <end position="22"/>
    </location>
</feature>
<feature type="domain" description="FAS1" evidence="2">
    <location>
        <begin position="37"/>
        <end position="167"/>
    </location>
</feature>
<dbReference type="SMART" id="SM00554">
    <property type="entry name" value="FAS1"/>
    <property type="match status" value="1"/>
</dbReference>
<dbReference type="Gene3D" id="2.30.180.10">
    <property type="entry name" value="FAS1 domain"/>
    <property type="match status" value="1"/>
</dbReference>
<name>A0ABW4XKM6_9GAMM</name>
<comment type="caution">
    <text evidence="3">The sequence shown here is derived from an EMBL/GenBank/DDBJ whole genome shotgun (WGS) entry which is preliminary data.</text>
</comment>
<proteinExistence type="predicted"/>
<dbReference type="RefSeq" id="WP_345338465.1">
    <property type="nucleotide sequence ID" value="NZ_BAABLI010000005.1"/>
</dbReference>
<dbReference type="Pfam" id="PF02469">
    <property type="entry name" value="Fasciclin"/>
    <property type="match status" value="1"/>
</dbReference>
<dbReference type="Proteomes" id="UP001597380">
    <property type="component" value="Unassembled WGS sequence"/>
</dbReference>
<evidence type="ECO:0000313" key="3">
    <source>
        <dbReference type="EMBL" id="MFD2095305.1"/>
    </source>
</evidence>
<dbReference type="EMBL" id="JBHUHT010000008">
    <property type="protein sequence ID" value="MFD2095305.1"/>
    <property type="molecule type" value="Genomic_DNA"/>
</dbReference>
<dbReference type="InterPro" id="IPR036378">
    <property type="entry name" value="FAS1_dom_sf"/>
</dbReference>
<organism evidence="3 4">
    <name type="scientific">Corallincola platygyrae</name>
    <dbReference type="NCBI Taxonomy" id="1193278"/>
    <lineage>
        <taxon>Bacteria</taxon>
        <taxon>Pseudomonadati</taxon>
        <taxon>Pseudomonadota</taxon>
        <taxon>Gammaproteobacteria</taxon>
        <taxon>Alteromonadales</taxon>
        <taxon>Psychromonadaceae</taxon>
        <taxon>Corallincola</taxon>
    </lineage>
</organism>
<evidence type="ECO:0000313" key="4">
    <source>
        <dbReference type="Proteomes" id="UP001597380"/>
    </source>
</evidence>
<dbReference type="PANTHER" id="PTHR10900:SF77">
    <property type="entry name" value="FI19380P1"/>
    <property type="match status" value="1"/>
</dbReference>
<keyword evidence="1" id="KW-0732">Signal</keyword>
<evidence type="ECO:0000259" key="2">
    <source>
        <dbReference type="PROSITE" id="PS50213"/>
    </source>
</evidence>
<dbReference type="SUPFAM" id="SSF82153">
    <property type="entry name" value="FAS1 domain"/>
    <property type="match status" value="1"/>
</dbReference>
<feature type="chain" id="PRO_5046794012" evidence="1">
    <location>
        <begin position="23"/>
        <end position="171"/>
    </location>
</feature>
<dbReference type="InterPro" id="IPR000782">
    <property type="entry name" value="FAS1_domain"/>
</dbReference>
<dbReference type="PROSITE" id="PS50213">
    <property type="entry name" value="FAS1"/>
    <property type="match status" value="1"/>
</dbReference>